<reference evidence="3 4" key="1">
    <citation type="submission" date="2020-04" db="EMBL/GenBank/DDBJ databases">
        <title>Massilia sp. nov., a cold adapted bacteria isolated from Arctic soil.</title>
        <authorList>
            <person name="Son J."/>
            <person name="Ka J.-O."/>
        </authorList>
    </citation>
    <scope>NUCLEOTIDE SEQUENCE [LARGE SCALE GENOMIC DNA]</scope>
    <source>
        <strain evidence="3 4">ML15P13</strain>
    </source>
</reference>
<dbReference type="Proteomes" id="UP000533905">
    <property type="component" value="Unassembled WGS sequence"/>
</dbReference>
<dbReference type="EMBL" id="JABAIV010000003">
    <property type="protein sequence ID" value="NNG23818.1"/>
    <property type="molecule type" value="Genomic_DNA"/>
</dbReference>
<accession>A0A7Y2P053</accession>
<evidence type="ECO:0000313" key="4">
    <source>
        <dbReference type="Proteomes" id="UP000533905"/>
    </source>
</evidence>
<evidence type="ECO:0000313" key="3">
    <source>
        <dbReference type="EMBL" id="NNG23818.1"/>
    </source>
</evidence>
<dbReference type="PRINTS" id="PR00598">
    <property type="entry name" value="HTHMARR"/>
</dbReference>
<protein>
    <submittedName>
        <fullName evidence="3">MarR family transcriptional regulator</fullName>
    </submittedName>
</protein>
<feature type="domain" description="HTH marR-type" evidence="2">
    <location>
        <begin position="41"/>
        <end position="177"/>
    </location>
</feature>
<dbReference type="Pfam" id="PF12802">
    <property type="entry name" value="MarR_2"/>
    <property type="match status" value="1"/>
</dbReference>
<dbReference type="PANTHER" id="PTHR33164">
    <property type="entry name" value="TRANSCRIPTIONAL REGULATOR, MARR FAMILY"/>
    <property type="match status" value="1"/>
</dbReference>
<dbReference type="RefSeq" id="WP_171084753.1">
    <property type="nucleotide sequence ID" value="NZ_JABAIV010000003.1"/>
</dbReference>
<gene>
    <name evidence="3" type="ORF">HGB41_12525</name>
</gene>
<dbReference type="GO" id="GO:0006950">
    <property type="term" value="P:response to stress"/>
    <property type="evidence" value="ECO:0007669"/>
    <property type="project" value="TreeGrafter"/>
</dbReference>
<feature type="region of interest" description="Disordered" evidence="1">
    <location>
        <begin position="1"/>
        <end position="24"/>
    </location>
</feature>
<dbReference type="InterPro" id="IPR039422">
    <property type="entry name" value="MarR/SlyA-like"/>
</dbReference>
<sequence length="189" mass="21251">MADLEEQDHGKGPEQVRGSAGTEQERVAGLDLASRLTSEHHQSLKLWLRMLSCTVRIENEIRSRLRATFNITLPRFDLMAQLERHPDGLRMGELSKRMMVTGGNVTGITDQLEREKLVVRVPDPADRRAWAVRLTPEGRTAFAEMAAVHERWIDEMLGDIPAEDKASLIAQLASMKRRLRVDEGSAGSQ</sequence>
<dbReference type="PANTHER" id="PTHR33164:SF43">
    <property type="entry name" value="HTH-TYPE TRANSCRIPTIONAL REPRESSOR YETL"/>
    <property type="match status" value="1"/>
</dbReference>
<dbReference type="InterPro" id="IPR000835">
    <property type="entry name" value="HTH_MarR-typ"/>
</dbReference>
<comment type="caution">
    <text evidence="3">The sequence shown here is derived from an EMBL/GenBank/DDBJ whole genome shotgun (WGS) entry which is preliminary data.</text>
</comment>
<dbReference type="SUPFAM" id="SSF46785">
    <property type="entry name" value="Winged helix' DNA-binding domain"/>
    <property type="match status" value="1"/>
</dbReference>
<dbReference type="AlphaFoldDB" id="A0A7Y2P053"/>
<proteinExistence type="predicted"/>
<organism evidence="3 4">
    <name type="scientific">Telluria aromaticivorans</name>
    <dbReference type="NCBI Taxonomy" id="2725995"/>
    <lineage>
        <taxon>Bacteria</taxon>
        <taxon>Pseudomonadati</taxon>
        <taxon>Pseudomonadota</taxon>
        <taxon>Betaproteobacteria</taxon>
        <taxon>Burkholderiales</taxon>
        <taxon>Oxalobacteraceae</taxon>
        <taxon>Telluria group</taxon>
        <taxon>Telluria</taxon>
    </lineage>
</organism>
<evidence type="ECO:0000259" key="2">
    <source>
        <dbReference type="PROSITE" id="PS50995"/>
    </source>
</evidence>
<evidence type="ECO:0000256" key="1">
    <source>
        <dbReference type="SAM" id="MobiDB-lite"/>
    </source>
</evidence>
<dbReference type="Gene3D" id="1.10.10.10">
    <property type="entry name" value="Winged helix-like DNA-binding domain superfamily/Winged helix DNA-binding domain"/>
    <property type="match status" value="1"/>
</dbReference>
<dbReference type="GO" id="GO:0003700">
    <property type="term" value="F:DNA-binding transcription factor activity"/>
    <property type="evidence" value="ECO:0007669"/>
    <property type="project" value="InterPro"/>
</dbReference>
<dbReference type="PROSITE" id="PS50995">
    <property type="entry name" value="HTH_MARR_2"/>
    <property type="match status" value="1"/>
</dbReference>
<dbReference type="SMART" id="SM00347">
    <property type="entry name" value="HTH_MARR"/>
    <property type="match status" value="1"/>
</dbReference>
<dbReference type="InterPro" id="IPR036388">
    <property type="entry name" value="WH-like_DNA-bd_sf"/>
</dbReference>
<dbReference type="InterPro" id="IPR036390">
    <property type="entry name" value="WH_DNA-bd_sf"/>
</dbReference>
<name>A0A7Y2P053_9BURK</name>
<keyword evidence="4" id="KW-1185">Reference proteome</keyword>